<dbReference type="GO" id="GO:0003678">
    <property type="term" value="F:DNA helicase activity"/>
    <property type="evidence" value="ECO:0007669"/>
    <property type="project" value="TreeGrafter"/>
</dbReference>
<sequence>MRHAAQCVGRVIRGKTDYGLMIFADKRFARADKRGKLPRWIQEHITDSNLNLTVDEAVQVSKHFLRQMAQPFCKVSARSPPSASVSQSSIMTEHNTGGREGGGDRRGR</sequence>
<dbReference type="GO" id="GO:0006366">
    <property type="term" value="P:transcription by RNA polymerase II"/>
    <property type="evidence" value="ECO:0007669"/>
    <property type="project" value="TreeGrafter"/>
</dbReference>
<dbReference type="InterPro" id="IPR045028">
    <property type="entry name" value="DinG/Rad3-like"/>
</dbReference>
<reference evidence="3" key="5">
    <citation type="submission" date="2025-09" db="UniProtKB">
        <authorList>
            <consortium name="Ensembl"/>
        </authorList>
    </citation>
    <scope>IDENTIFICATION</scope>
</reference>
<feature type="domain" description="ATP-dependent helicase C-terminal" evidence="2">
    <location>
        <begin position="1"/>
        <end position="43"/>
    </location>
</feature>
<dbReference type="Pfam" id="PF13307">
    <property type="entry name" value="Helicase_C_2"/>
    <property type="match status" value="1"/>
</dbReference>
<keyword evidence="4" id="KW-1185">Reference proteome</keyword>
<dbReference type="GO" id="GO:0045951">
    <property type="term" value="P:positive regulation of mitotic recombination"/>
    <property type="evidence" value="ECO:0007669"/>
    <property type="project" value="TreeGrafter"/>
</dbReference>
<accession>A0A4W3GEM2</accession>
<evidence type="ECO:0000256" key="1">
    <source>
        <dbReference type="SAM" id="MobiDB-lite"/>
    </source>
</evidence>
<reference evidence="3" key="4">
    <citation type="submission" date="2025-08" db="UniProtKB">
        <authorList>
            <consortium name="Ensembl"/>
        </authorList>
    </citation>
    <scope>IDENTIFICATION</scope>
</reference>
<dbReference type="GO" id="GO:0003684">
    <property type="term" value="F:damaged DNA binding"/>
    <property type="evidence" value="ECO:0007669"/>
    <property type="project" value="TreeGrafter"/>
</dbReference>
<dbReference type="Gene3D" id="3.40.50.300">
    <property type="entry name" value="P-loop containing nucleotide triphosphate hydrolases"/>
    <property type="match status" value="1"/>
</dbReference>
<dbReference type="GO" id="GO:0005634">
    <property type="term" value="C:nucleus"/>
    <property type="evidence" value="ECO:0007669"/>
    <property type="project" value="TreeGrafter"/>
</dbReference>
<feature type="region of interest" description="Disordered" evidence="1">
    <location>
        <begin position="76"/>
        <end position="108"/>
    </location>
</feature>
<name>A0A4W3GEM2_CALMI</name>
<dbReference type="InParanoid" id="A0A4W3GEM2"/>
<dbReference type="InterPro" id="IPR027417">
    <property type="entry name" value="P-loop_NTPase"/>
</dbReference>
<evidence type="ECO:0000259" key="2">
    <source>
        <dbReference type="Pfam" id="PF13307"/>
    </source>
</evidence>
<dbReference type="Ensembl" id="ENSCMIT00000001857.1">
    <property type="protein sequence ID" value="ENSCMIP00000001786.1"/>
    <property type="gene ID" value="ENSCMIG00000001116.1"/>
</dbReference>
<protein>
    <submittedName>
        <fullName evidence="3">TFIIH basal transcription factor complex helicase XPD subunit-like</fullName>
    </submittedName>
</protein>
<dbReference type="STRING" id="7868.ENSCMIP00000001786"/>
<evidence type="ECO:0000313" key="4">
    <source>
        <dbReference type="Proteomes" id="UP000314986"/>
    </source>
</evidence>
<dbReference type="PANTHER" id="PTHR11472:SF1">
    <property type="entry name" value="GENERAL TRANSCRIPTION AND DNA REPAIR FACTOR IIH HELICASE SUBUNIT XPD"/>
    <property type="match status" value="1"/>
</dbReference>
<dbReference type="InterPro" id="IPR006555">
    <property type="entry name" value="ATP-dep_Helicase_C"/>
</dbReference>
<dbReference type="AlphaFoldDB" id="A0A4W3GEM2"/>
<dbReference type="GO" id="GO:0005524">
    <property type="term" value="F:ATP binding"/>
    <property type="evidence" value="ECO:0007669"/>
    <property type="project" value="InterPro"/>
</dbReference>
<feature type="compositionally biased region" description="Low complexity" evidence="1">
    <location>
        <begin position="76"/>
        <end position="89"/>
    </location>
</feature>
<dbReference type="GO" id="GO:0016818">
    <property type="term" value="F:hydrolase activity, acting on acid anhydrides, in phosphorus-containing anhydrides"/>
    <property type="evidence" value="ECO:0007669"/>
    <property type="project" value="InterPro"/>
</dbReference>
<dbReference type="GeneTree" id="ENSGT00950000182970"/>
<dbReference type="Proteomes" id="UP000314986">
    <property type="component" value="Unassembled WGS sequence"/>
</dbReference>
<reference evidence="4" key="2">
    <citation type="journal article" date="2007" name="PLoS Biol.">
        <title>Survey sequencing and comparative analysis of the elephant shark (Callorhinchus milii) genome.</title>
        <authorList>
            <person name="Venkatesh B."/>
            <person name="Kirkness E.F."/>
            <person name="Loh Y.H."/>
            <person name="Halpern A.L."/>
            <person name="Lee A.P."/>
            <person name="Johnson J."/>
            <person name="Dandona N."/>
            <person name="Viswanathan L.D."/>
            <person name="Tay A."/>
            <person name="Venter J.C."/>
            <person name="Strausberg R.L."/>
            <person name="Brenner S."/>
        </authorList>
    </citation>
    <scope>NUCLEOTIDE SEQUENCE [LARGE SCALE GENOMIC DNA]</scope>
</reference>
<reference evidence="4" key="3">
    <citation type="journal article" date="2014" name="Nature">
        <title>Elephant shark genome provides unique insights into gnathostome evolution.</title>
        <authorList>
            <consortium name="International Elephant Shark Genome Sequencing Consortium"/>
            <person name="Venkatesh B."/>
            <person name="Lee A.P."/>
            <person name="Ravi V."/>
            <person name="Maurya A.K."/>
            <person name="Lian M.M."/>
            <person name="Swann J.B."/>
            <person name="Ohta Y."/>
            <person name="Flajnik M.F."/>
            <person name="Sutoh Y."/>
            <person name="Kasahara M."/>
            <person name="Hoon S."/>
            <person name="Gangu V."/>
            <person name="Roy S.W."/>
            <person name="Irimia M."/>
            <person name="Korzh V."/>
            <person name="Kondrychyn I."/>
            <person name="Lim Z.W."/>
            <person name="Tay B.H."/>
            <person name="Tohari S."/>
            <person name="Kong K.W."/>
            <person name="Ho S."/>
            <person name="Lorente-Galdos B."/>
            <person name="Quilez J."/>
            <person name="Marques-Bonet T."/>
            <person name="Raney B.J."/>
            <person name="Ingham P.W."/>
            <person name="Tay A."/>
            <person name="Hillier L.W."/>
            <person name="Minx P."/>
            <person name="Boehm T."/>
            <person name="Wilson R.K."/>
            <person name="Brenner S."/>
            <person name="Warren W.C."/>
        </authorList>
    </citation>
    <scope>NUCLEOTIDE SEQUENCE [LARGE SCALE GENOMIC DNA]</scope>
</reference>
<reference evidence="4" key="1">
    <citation type="journal article" date="2006" name="Science">
        <title>Ancient noncoding elements conserved in the human genome.</title>
        <authorList>
            <person name="Venkatesh B."/>
            <person name="Kirkness E.F."/>
            <person name="Loh Y.H."/>
            <person name="Halpern A.L."/>
            <person name="Lee A.P."/>
            <person name="Johnson J."/>
            <person name="Dandona N."/>
            <person name="Viswanathan L.D."/>
            <person name="Tay A."/>
            <person name="Venter J.C."/>
            <person name="Strausberg R.L."/>
            <person name="Brenner S."/>
        </authorList>
    </citation>
    <scope>NUCLEOTIDE SEQUENCE [LARGE SCALE GENOMIC DNA]</scope>
</reference>
<organism evidence="3 4">
    <name type="scientific">Callorhinchus milii</name>
    <name type="common">Ghost shark</name>
    <dbReference type="NCBI Taxonomy" id="7868"/>
    <lineage>
        <taxon>Eukaryota</taxon>
        <taxon>Metazoa</taxon>
        <taxon>Chordata</taxon>
        <taxon>Craniata</taxon>
        <taxon>Vertebrata</taxon>
        <taxon>Chondrichthyes</taxon>
        <taxon>Holocephali</taxon>
        <taxon>Chimaeriformes</taxon>
        <taxon>Callorhinchidae</taxon>
        <taxon>Callorhinchus</taxon>
    </lineage>
</organism>
<evidence type="ECO:0000313" key="3">
    <source>
        <dbReference type="Ensembl" id="ENSCMIP00000001786.1"/>
    </source>
</evidence>
<dbReference type="PANTHER" id="PTHR11472">
    <property type="entry name" value="DNA REPAIR DEAD HELICASE RAD3/XP-D SUBFAMILY MEMBER"/>
    <property type="match status" value="1"/>
</dbReference>
<proteinExistence type="predicted"/>